<keyword evidence="3 5" id="KW-0732">Signal</keyword>
<name>A0A151GQT8_DRECN</name>
<dbReference type="InParanoid" id="A0A151GQT8"/>
<reference evidence="7 8" key="1">
    <citation type="journal article" date="2016" name="Sci. Rep.">
        <title>Insights into Adaptations to a Near-Obligate Nematode Endoparasitic Lifestyle from the Finished Genome of Drechmeria coniospora.</title>
        <authorList>
            <person name="Zhang L."/>
            <person name="Zhou Z."/>
            <person name="Guo Q."/>
            <person name="Fokkens L."/>
            <person name="Miskei M."/>
            <person name="Pocsi I."/>
            <person name="Zhang W."/>
            <person name="Chen M."/>
            <person name="Wang L."/>
            <person name="Sun Y."/>
            <person name="Donzelli B.G."/>
            <person name="Gibson D.M."/>
            <person name="Nelson D.R."/>
            <person name="Luo J.G."/>
            <person name="Rep M."/>
            <person name="Liu H."/>
            <person name="Yang S."/>
            <person name="Wang J."/>
            <person name="Krasnoff S.B."/>
            <person name="Xu Y."/>
            <person name="Molnar I."/>
            <person name="Lin M."/>
        </authorList>
    </citation>
    <scope>NUCLEOTIDE SEQUENCE [LARGE SCALE GENOMIC DNA]</scope>
    <source>
        <strain evidence="7 8">ARSEF 6962</strain>
    </source>
</reference>
<dbReference type="Proteomes" id="UP000076580">
    <property type="component" value="Chromosome 01"/>
</dbReference>
<comment type="subcellular location">
    <subcellularLocation>
        <location evidence="1">Secreted</location>
    </subcellularLocation>
</comment>
<evidence type="ECO:0000256" key="1">
    <source>
        <dbReference type="ARBA" id="ARBA00004613"/>
    </source>
</evidence>
<dbReference type="AlphaFoldDB" id="A0A151GQT8"/>
<feature type="signal peptide" evidence="5">
    <location>
        <begin position="1"/>
        <end position="22"/>
    </location>
</feature>
<sequence length="198" mass="21827">MMNFILAAFLVAVSAIASPSKAVHPRHFIHCYDGTKKEHWWTISNFDYRLSDTFSSPDAHTAFGSINFTLTHPGIDYEAQCSAQFSEESAVAGSSDTTDFIDGNIRHACNVPGGIHGDTVKFSYSSSNSMLRIDHFWNCGGTRTWYEAVGLVKLSCEKSYEHDPEWTPASNKSYSSHHITCAHAKTTAPVVRVVTDTG</sequence>
<keyword evidence="4" id="KW-1015">Disulfide bond</keyword>
<proteinExistence type="predicted"/>
<dbReference type="OrthoDB" id="3539798at2759"/>
<evidence type="ECO:0000256" key="4">
    <source>
        <dbReference type="ARBA" id="ARBA00023157"/>
    </source>
</evidence>
<evidence type="ECO:0000313" key="7">
    <source>
        <dbReference type="EMBL" id="KYK59469.1"/>
    </source>
</evidence>
<keyword evidence="2" id="KW-0964">Secreted</keyword>
<dbReference type="RefSeq" id="XP_040658821.1">
    <property type="nucleotide sequence ID" value="XM_040797938.1"/>
</dbReference>
<organism evidence="7 8">
    <name type="scientific">Drechmeria coniospora</name>
    <name type="common">Nematophagous fungus</name>
    <name type="synonym">Meria coniospora</name>
    <dbReference type="NCBI Taxonomy" id="98403"/>
    <lineage>
        <taxon>Eukaryota</taxon>
        <taxon>Fungi</taxon>
        <taxon>Dikarya</taxon>
        <taxon>Ascomycota</taxon>
        <taxon>Pezizomycotina</taxon>
        <taxon>Sordariomycetes</taxon>
        <taxon>Hypocreomycetidae</taxon>
        <taxon>Hypocreales</taxon>
        <taxon>Ophiocordycipitaceae</taxon>
        <taxon>Drechmeria</taxon>
    </lineage>
</organism>
<evidence type="ECO:0000256" key="3">
    <source>
        <dbReference type="ARBA" id="ARBA00022729"/>
    </source>
</evidence>
<dbReference type="InterPro" id="IPR032382">
    <property type="entry name" value="AltA1"/>
</dbReference>
<evidence type="ECO:0000313" key="8">
    <source>
        <dbReference type="Proteomes" id="UP000076580"/>
    </source>
</evidence>
<dbReference type="GeneID" id="63713242"/>
<comment type="caution">
    <text evidence="7">The sequence shown here is derived from an EMBL/GenBank/DDBJ whole genome shotgun (WGS) entry which is preliminary data.</text>
</comment>
<feature type="chain" id="PRO_5007580833" description="AA1-like domain-containing protein" evidence="5">
    <location>
        <begin position="23"/>
        <end position="198"/>
    </location>
</feature>
<evidence type="ECO:0000256" key="2">
    <source>
        <dbReference type="ARBA" id="ARBA00022525"/>
    </source>
</evidence>
<dbReference type="GO" id="GO:0005576">
    <property type="term" value="C:extracellular region"/>
    <property type="evidence" value="ECO:0007669"/>
    <property type="project" value="UniProtKB-SubCell"/>
</dbReference>
<keyword evidence="8" id="KW-1185">Reference proteome</keyword>
<evidence type="ECO:0000256" key="5">
    <source>
        <dbReference type="SAM" id="SignalP"/>
    </source>
</evidence>
<protein>
    <recommendedName>
        <fullName evidence="6">AA1-like domain-containing protein</fullName>
    </recommendedName>
</protein>
<dbReference type="EMBL" id="LAYC01000001">
    <property type="protein sequence ID" value="KYK59469.1"/>
    <property type="molecule type" value="Genomic_DNA"/>
</dbReference>
<dbReference type="Pfam" id="PF16541">
    <property type="entry name" value="AltA1"/>
    <property type="match status" value="1"/>
</dbReference>
<accession>A0A151GQT8</accession>
<gene>
    <name evidence="7" type="ORF">DCS_00599</name>
</gene>
<evidence type="ECO:0000259" key="6">
    <source>
        <dbReference type="Pfam" id="PF16541"/>
    </source>
</evidence>
<feature type="domain" description="AA1-like" evidence="6">
    <location>
        <begin position="43"/>
        <end position="181"/>
    </location>
</feature>